<dbReference type="AlphaFoldDB" id="A0A2S7L2B5"/>
<evidence type="ECO:0008006" key="3">
    <source>
        <dbReference type="Google" id="ProtNLM"/>
    </source>
</evidence>
<accession>A0A2S7L2B5</accession>
<evidence type="ECO:0000313" key="2">
    <source>
        <dbReference type="Proteomes" id="UP000239522"/>
    </source>
</evidence>
<name>A0A2S7L2B5_9FLAO</name>
<dbReference type="Proteomes" id="UP000239522">
    <property type="component" value="Unassembled WGS sequence"/>
</dbReference>
<organism evidence="1 2">
    <name type="scientific">Polaribacter filamentus</name>
    <dbReference type="NCBI Taxonomy" id="53483"/>
    <lineage>
        <taxon>Bacteria</taxon>
        <taxon>Pseudomonadati</taxon>
        <taxon>Bacteroidota</taxon>
        <taxon>Flavobacteriia</taxon>
        <taxon>Flavobacteriales</taxon>
        <taxon>Flavobacteriaceae</taxon>
    </lineage>
</organism>
<comment type="caution">
    <text evidence="1">The sequence shown here is derived from an EMBL/GenBank/DDBJ whole genome shotgun (WGS) entry which is preliminary data.</text>
</comment>
<dbReference type="EMBL" id="MQUA01000004">
    <property type="protein sequence ID" value="PQB08853.1"/>
    <property type="molecule type" value="Genomic_DNA"/>
</dbReference>
<gene>
    <name evidence="1" type="ORF">BST83_00325</name>
</gene>
<keyword evidence="2" id="KW-1185">Reference proteome</keyword>
<reference evidence="1 2" key="1">
    <citation type="submission" date="2016-11" db="EMBL/GenBank/DDBJ databases">
        <title>Trade-off between light-utilization and light-protection in marine flavobacteria.</title>
        <authorList>
            <person name="Kumagai Y."/>
        </authorList>
    </citation>
    <scope>NUCLEOTIDE SEQUENCE [LARGE SCALE GENOMIC DNA]</scope>
    <source>
        <strain evidence="1 2">ATCC 700397</strain>
    </source>
</reference>
<protein>
    <recommendedName>
        <fullName evidence="3">Peptidase M16 N-terminal domain-containing protein</fullName>
    </recommendedName>
</protein>
<evidence type="ECO:0000313" key="1">
    <source>
        <dbReference type="EMBL" id="PQB08853.1"/>
    </source>
</evidence>
<sequence>MVHLLEHLVFKGTPNHPNILEELTAHGARPNGPSRVLTEGLINTAYLWHNCGNTTIGNKLDKDRTSAIENLKAFCKK</sequence>
<proteinExistence type="predicted"/>